<dbReference type="InterPro" id="IPR005467">
    <property type="entry name" value="His_kinase_dom"/>
</dbReference>
<geneLocation type="plasmid" evidence="10 11">
    <name>p_unnamed1</name>
</geneLocation>
<keyword evidence="5 10" id="KW-0418">Kinase</keyword>
<keyword evidence="4" id="KW-0547">Nucleotide-binding</keyword>
<keyword evidence="10" id="KW-0614">Plasmid</keyword>
<keyword evidence="6" id="KW-0067">ATP-binding</keyword>
<evidence type="ECO:0000256" key="7">
    <source>
        <dbReference type="ARBA" id="ARBA00023012"/>
    </source>
</evidence>
<dbReference type="Pfam" id="PF02518">
    <property type="entry name" value="HATPase_c"/>
    <property type="match status" value="1"/>
</dbReference>
<dbReference type="GO" id="GO:0007234">
    <property type="term" value="P:osmosensory signaling via phosphorelay pathway"/>
    <property type="evidence" value="ECO:0007669"/>
    <property type="project" value="TreeGrafter"/>
</dbReference>
<keyword evidence="3" id="KW-0808">Transferase</keyword>
<evidence type="ECO:0000313" key="11">
    <source>
        <dbReference type="Proteomes" id="UP000516093"/>
    </source>
</evidence>
<dbReference type="PANTHER" id="PTHR42878:SF7">
    <property type="entry name" value="SENSOR HISTIDINE KINASE GLRK"/>
    <property type="match status" value="1"/>
</dbReference>
<feature type="domain" description="Histidine kinase" evidence="9">
    <location>
        <begin position="1"/>
        <end position="178"/>
    </location>
</feature>
<keyword evidence="11" id="KW-1185">Reference proteome</keyword>
<dbReference type="PANTHER" id="PTHR42878">
    <property type="entry name" value="TWO-COMPONENT HISTIDINE KINASE"/>
    <property type="match status" value="1"/>
</dbReference>
<evidence type="ECO:0000256" key="8">
    <source>
        <dbReference type="SAM" id="MobiDB-lite"/>
    </source>
</evidence>
<dbReference type="InterPro" id="IPR050351">
    <property type="entry name" value="BphY/WalK/GraS-like"/>
</dbReference>
<dbReference type="GO" id="GO:0005524">
    <property type="term" value="F:ATP binding"/>
    <property type="evidence" value="ECO:0007669"/>
    <property type="project" value="UniProtKB-KW"/>
</dbReference>
<evidence type="ECO:0000256" key="3">
    <source>
        <dbReference type="ARBA" id="ARBA00022679"/>
    </source>
</evidence>
<dbReference type="KEGG" id="hqi:H9L05_21585"/>
<name>A0A7H0H150_9BACT</name>
<dbReference type="GO" id="GO:0004673">
    <property type="term" value="F:protein histidine kinase activity"/>
    <property type="evidence" value="ECO:0007669"/>
    <property type="project" value="UniProtKB-EC"/>
</dbReference>
<dbReference type="InterPro" id="IPR036890">
    <property type="entry name" value="HATPase_C_sf"/>
</dbReference>
<evidence type="ECO:0000256" key="5">
    <source>
        <dbReference type="ARBA" id="ARBA00022777"/>
    </source>
</evidence>
<dbReference type="Gene3D" id="3.30.565.10">
    <property type="entry name" value="Histidine kinase-like ATPase, C-terminal domain"/>
    <property type="match status" value="1"/>
</dbReference>
<evidence type="ECO:0000313" key="10">
    <source>
        <dbReference type="EMBL" id="QNP54266.1"/>
    </source>
</evidence>
<dbReference type="EMBL" id="CP060785">
    <property type="protein sequence ID" value="QNP54266.1"/>
    <property type="molecule type" value="Genomic_DNA"/>
</dbReference>
<dbReference type="Proteomes" id="UP000516093">
    <property type="component" value="Plasmid p_unnamed1"/>
</dbReference>
<dbReference type="GO" id="GO:0000156">
    <property type="term" value="F:phosphorelay response regulator activity"/>
    <property type="evidence" value="ECO:0007669"/>
    <property type="project" value="TreeGrafter"/>
</dbReference>
<evidence type="ECO:0000259" key="9">
    <source>
        <dbReference type="PROSITE" id="PS50109"/>
    </source>
</evidence>
<dbReference type="InterPro" id="IPR003594">
    <property type="entry name" value="HATPase_dom"/>
</dbReference>
<gene>
    <name evidence="10" type="ORF">H9L05_21585</name>
</gene>
<evidence type="ECO:0000256" key="4">
    <source>
        <dbReference type="ARBA" id="ARBA00022741"/>
    </source>
</evidence>
<dbReference type="SUPFAM" id="SSF55874">
    <property type="entry name" value="ATPase domain of HSP90 chaperone/DNA topoisomerase II/histidine kinase"/>
    <property type="match status" value="1"/>
</dbReference>
<dbReference type="PRINTS" id="PR00344">
    <property type="entry name" value="BCTRLSENSOR"/>
</dbReference>
<feature type="region of interest" description="Disordered" evidence="8">
    <location>
        <begin position="169"/>
        <end position="349"/>
    </location>
</feature>
<feature type="region of interest" description="Disordered" evidence="8">
    <location>
        <begin position="362"/>
        <end position="403"/>
    </location>
</feature>
<proteinExistence type="predicted"/>
<keyword evidence="7" id="KW-0902">Two-component regulatory system</keyword>
<evidence type="ECO:0000256" key="2">
    <source>
        <dbReference type="ARBA" id="ARBA00012438"/>
    </source>
</evidence>
<protein>
    <recommendedName>
        <fullName evidence="2">histidine kinase</fullName>
        <ecNumber evidence="2">2.7.13.3</ecNumber>
    </recommendedName>
</protein>
<dbReference type="GO" id="GO:0030295">
    <property type="term" value="F:protein kinase activator activity"/>
    <property type="evidence" value="ECO:0007669"/>
    <property type="project" value="TreeGrafter"/>
</dbReference>
<sequence>MEQSLDRFRLTLTQLTDVSKLQRAHAQPAEVVDLTALLEEMRGEWGAALNAAGTQLTVEVSACPQLWFAPQQLRQILQHLLSNALQYRAADRLPQIGVRTYPQPGYTVLEVQDNGLGMAQQHLPKLFGLFQRFHDHVEGTGIGLYMVKRMVENAGGRIEVHSQLGVGSTFTLTLPDSPPQESLPRGTSHRADEDPPSSLLDSDDSDEATGSGGTSDTSSTQDAGACPISRGASNRRRTSSRSTVPGMKRANNVRSSRPGDKAVPAVRAHTKATARWRPGSGLSQGEYVTREEKAGLPQPQDQGGQHHQGGHKHGNDARITRGGVAVRRGGRFHTGENQGKDRKKKCRRPFRALLRRYQGVACGDAGGGGAKKGKASSAGPARETLMKIPRQHDICHAAGGRLP</sequence>
<evidence type="ECO:0000256" key="1">
    <source>
        <dbReference type="ARBA" id="ARBA00000085"/>
    </source>
</evidence>
<evidence type="ECO:0000256" key="6">
    <source>
        <dbReference type="ARBA" id="ARBA00022840"/>
    </source>
</evidence>
<feature type="compositionally biased region" description="Low complexity" evidence="8">
    <location>
        <begin position="214"/>
        <end position="232"/>
    </location>
</feature>
<dbReference type="SMART" id="SM00387">
    <property type="entry name" value="HATPase_c"/>
    <property type="match status" value="1"/>
</dbReference>
<dbReference type="AlphaFoldDB" id="A0A7H0H150"/>
<comment type="catalytic activity">
    <reaction evidence="1">
        <text>ATP + protein L-histidine = ADP + protein N-phospho-L-histidine.</text>
        <dbReference type="EC" id="2.7.13.3"/>
    </reaction>
</comment>
<reference evidence="10 11" key="1">
    <citation type="submission" date="2020-08" db="EMBL/GenBank/DDBJ databases">
        <title>Genome sequence of Hymenobacter qilianensis JCM 19763T.</title>
        <authorList>
            <person name="Hyun D.-W."/>
            <person name="Bae J.-W."/>
        </authorList>
    </citation>
    <scope>NUCLEOTIDE SEQUENCE [LARGE SCALE GENOMIC DNA]</scope>
    <source>
        <strain evidence="10 11">JCM 19763</strain>
        <plasmid evidence="10 11">p_unnamed1</plasmid>
    </source>
</reference>
<organism evidence="10 11">
    <name type="scientific">Hymenobacter qilianensis</name>
    <dbReference type="NCBI Taxonomy" id="1385715"/>
    <lineage>
        <taxon>Bacteria</taxon>
        <taxon>Pseudomonadati</taxon>
        <taxon>Bacteroidota</taxon>
        <taxon>Cytophagia</taxon>
        <taxon>Cytophagales</taxon>
        <taxon>Hymenobacteraceae</taxon>
        <taxon>Hymenobacter</taxon>
    </lineage>
</organism>
<dbReference type="InterPro" id="IPR004358">
    <property type="entry name" value="Sig_transdc_His_kin-like_C"/>
</dbReference>
<dbReference type="EC" id="2.7.13.3" evidence="2"/>
<dbReference type="PROSITE" id="PS50109">
    <property type="entry name" value="HIS_KIN"/>
    <property type="match status" value="1"/>
</dbReference>
<accession>A0A7H0H150</accession>